<dbReference type="GO" id="GO:0005694">
    <property type="term" value="C:chromosome"/>
    <property type="evidence" value="ECO:0007669"/>
    <property type="project" value="UniProtKB-SubCell"/>
</dbReference>
<dbReference type="CDD" id="cd22920">
    <property type="entry name" value="HFD_CENP-T"/>
    <property type="match status" value="1"/>
</dbReference>
<protein>
    <submittedName>
        <fullName evidence="7">Putative histone-fold containing protein</fullName>
    </submittedName>
</protein>
<comment type="caution">
    <text evidence="7">The sequence shown here is derived from an EMBL/GenBank/DDBJ whole genome shotgun (WGS) entry which is preliminary data.</text>
</comment>
<feature type="region of interest" description="Disordered" evidence="5">
    <location>
        <begin position="112"/>
        <end position="147"/>
    </location>
</feature>
<dbReference type="Pfam" id="PF15511">
    <property type="entry name" value="CENP-T_C"/>
    <property type="match status" value="1"/>
</dbReference>
<dbReference type="STRING" id="62708.A0A420I9E4"/>
<evidence type="ECO:0000256" key="1">
    <source>
        <dbReference type="ARBA" id="ARBA00004123"/>
    </source>
</evidence>
<proteinExistence type="predicted"/>
<accession>A0A420I9E4</accession>
<dbReference type="GO" id="GO:0046982">
    <property type="term" value="F:protein heterodimerization activity"/>
    <property type="evidence" value="ECO:0007669"/>
    <property type="project" value="InterPro"/>
</dbReference>
<organism evidence="7 8">
    <name type="scientific">Golovinomyces cichoracearum</name>
    <dbReference type="NCBI Taxonomy" id="62708"/>
    <lineage>
        <taxon>Eukaryota</taxon>
        <taxon>Fungi</taxon>
        <taxon>Dikarya</taxon>
        <taxon>Ascomycota</taxon>
        <taxon>Pezizomycotina</taxon>
        <taxon>Leotiomycetes</taxon>
        <taxon>Erysiphales</taxon>
        <taxon>Erysiphaceae</taxon>
        <taxon>Golovinomyces</taxon>
    </lineage>
</organism>
<feature type="domain" description="CENP-T/Histone H4 histone fold" evidence="6">
    <location>
        <begin position="361"/>
        <end position="466"/>
    </location>
</feature>
<dbReference type="PANTHER" id="PTHR22980">
    <property type="entry name" value="CORTISTATIN"/>
    <property type="match status" value="1"/>
</dbReference>
<evidence type="ECO:0000259" key="6">
    <source>
        <dbReference type="Pfam" id="PF15511"/>
    </source>
</evidence>
<dbReference type="EMBL" id="MCBQ01010748">
    <property type="protein sequence ID" value="RKF71154.1"/>
    <property type="molecule type" value="Genomic_DNA"/>
</dbReference>
<sequence length="469" mass="52277">MEVGRESPKKSPSPTTPIYRASSTEKVSVAPNEKLKSIDQTRTPSAAQTPGFVRNRITVTPHGKAAQRELYLRAGLTPARYRRKNDRYNQRETPRDYLRALSRLLADKSQPIVATPEALATPKNDAEEDDESEIVRPRSSLPLRREDEDDSLILPPESAGLEDDNFSVKSIELFRHADSEKSPGKFSRGSFGSVRMSDVFNEMSDVGLKSNADESSYMVNYRKDDSSIWPEDYDEVSIEGATETLKIPTVGSISSPVGRESGLRLASPITEETGNFVFNIPPLDYSGTQRHEENCDGQDTLIEGSTNKEDLTNEENLDTDRSLKTIGVESGLRNVTARERGIENSSGNLARRNKVKLSRQGIPYPSLPTGVVKKLAVNYAKTAGDNKPKINKETVDAIMQATDWFFEQASDDLGAYAMHAGRKTINESDVITLMKRQRQINASKTPFFLAQRHLPPELLQELRMSTHLM</sequence>
<dbReference type="InterPro" id="IPR035425">
    <property type="entry name" value="CENP-T/H4_C"/>
</dbReference>
<dbReference type="SUPFAM" id="SSF47113">
    <property type="entry name" value="Histone-fold"/>
    <property type="match status" value="1"/>
</dbReference>
<comment type="subcellular location">
    <subcellularLocation>
        <location evidence="2">Chromosome</location>
    </subcellularLocation>
    <subcellularLocation>
        <location evidence="1">Nucleus</location>
    </subcellularLocation>
</comment>
<feature type="region of interest" description="Disordered" evidence="5">
    <location>
        <begin position="1"/>
        <end position="64"/>
    </location>
</feature>
<dbReference type="PANTHER" id="PTHR22980:SF5">
    <property type="entry name" value="CENP-T_HISTONE H4 HISTONE FOLD DOMAIN-CONTAINING PROTEIN"/>
    <property type="match status" value="1"/>
</dbReference>
<dbReference type="GO" id="GO:0003682">
    <property type="term" value="F:chromatin binding"/>
    <property type="evidence" value="ECO:0007669"/>
    <property type="project" value="TreeGrafter"/>
</dbReference>
<dbReference type="GO" id="GO:0031297">
    <property type="term" value="P:replication fork processing"/>
    <property type="evidence" value="ECO:0007669"/>
    <property type="project" value="TreeGrafter"/>
</dbReference>
<evidence type="ECO:0000313" key="8">
    <source>
        <dbReference type="Proteomes" id="UP000283383"/>
    </source>
</evidence>
<keyword evidence="8" id="KW-1185">Reference proteome</keyword>
<dbReference type="GO" id="GO:0071821">
    <property type="term" value="C:FANCM-MHF complex"/>
    <property type="evidence" value="ECO:0007669"/>
    <property type="project" value="TreeGrafter"/>
</dbReference>
<evidence type="ECO:0000256" key="5">
    <source>
        <dbReference type="SAM" id="MobiDB-lite"/>
    </source>
</evidence>
<name>A0A420I9E4_9PEZI</name>
<dbReference type="Proteomes" id="UP000283383">
    <property type="component" value="Unassembled WGS sequence"/>
</dbReference>
<reference evidence="7 8" key="1">
    <citation type="journal article" date="2018" name="BMC Genomics">
        <title>Comparative genome analyses reveal sequence features reflecting distinct modes of host-adaptation between dicot and monocot powdery mildew.</title>
        <authorList>
            <person name="Wu Y."/>
            <person name="Ma X."/>
            <person name="Pan Z."/>
            <person name="Kale S.D."/>
            <person name="Song Y."/>
            <person name="King H."/>
            <person name="Zhang Q."/>
            <person name="Presley C."/>
            <person name="Deng X."/>
            <person name="Wei C.I."/>
            <person name="Xiao S."/>
        </authorList>
    </citation>
    <scope>NUCLEOTIDE SEQUENCE [LARGE SCALE GENOMIC DNA]</scope>
    <source>
        <strain evidence="7">UMSG3</strain>
    </source>
</reference>
<gene>
    <name evidence="7" type="ORF">GcM3_107006</name>
</gene>
<dbReference type="GO" id="GO:0000712">
    <property type="term" value="P:resolution of meiotic recombination intermediates"/>
    <property type="evidence" value="ECO:0007669"/>
    <property type="project" value="TreeGrafter"/>
</dbReference>
<dbReference type="AlphaFoldDB" id="A0A420I9E4"/>
<keyword evidence="4" id="KW-0539">Nucleus</keyword>
<keyword evidence="3" id="KW-0158">Chromosome</keyword>
<dbReference type="Gene3D" id="1.10.20.10">
    <property type="entry name" value="Histone, subunit A"/>
    <property type="match status" value="1"/>
</dbReference>
<evidence type="ECO:0000313" key="7">
    <source>
        <dbReference type="EMBL" id="RKF71154.1"/>
    </source>
</evidence>
<dbReference type="InterPro" id="IPR009072">
    <property type="entry name" value="Histone-fold"/>
</dbReference>
<evidence type="ECO:0000256" key="2">
    <source>
        <dbReference type="ARBA" id="ARBA00004286"/>
    </source>
</evidence>
<evidence type="ECO:0000256" key="3">
    <source>
        <dbReference type="ARBA" id="ARBA00022454"/>
    </source>
</evidence>
<evidence type="ECO:0000256" key="4">
    <source>
        <dbReference type="ARBA" id="ARBA00023242"/>
    </source>
</evidence>